<evidence type="ECO:0000313" key="1">
    <source>
        <dbReference type="EMBL" id="MBC3807666.1"/>
    </source>
</evidence>
<organism evidence="1 2">
    <name type="scientific">Undibacterium seohonense</name>
    <dbReference type="NCBI Taxonomy" id="1344950"/>
    <lineage>
        <taxon>Bacteria</taxon>
        <taxon>Pseudomonadati</taxon>
        <taxon>Pseudomonadota</taxon>
        <taxon>Betaproteobacteria</taxon>
        <taxon>Burkholderiales</taxon>
        <taxon>Oxalobacteraceae</taxon>
        <taxon>Undibacterium</taxon>
    </lineage>
</organism>
<dbReference type="EMBL" id="JACOFW010000009">
    <property type="protein sequence ID" value="MBC3807666.1"/>
    <property type="molecule type" value="Genomic_DNA"/>
</dbReference>
<comment type="caution">
    <text evidence="1">The sequence shown here is derived from an EMBL/GenBank/DDBJ whole genome shotgun (WGS) entry which is preliminary data.</text>
</comment>
<dbReference type="Proteomes" id="UP000648257">
    <property type="component" value="Unassembled WGS sequence"/>
</dbReference>
<keyword evidence="2" id="KW-1185">Reference proteome</keyword>
<reference evidence="1 2" key="1">
    <citation type="submission" date="2020-08" db="EMBL/GenBank/DDBJ databases">
        <title>Novel species isolated from subtropical streams in China.</title>
        <authorList>
            <person name="Lu H."/>
        </authorList>
    </citation>
    <scope>NUCLEOTIDE SEQUENCE [LARGE SCALE GENOMIC DNA]</scope>
    <source>
        <strain evidence="1 2">KACC 16656</strain>
    </source>
</reference>
<protein>
    <recommendedName>
        <fullName evidence="3">CopG family transcriptional regulator</fullName>
    </recommendedName>
</protein>
<name>A0ABR6X472_9BURK</name>
<evidence type="ECO:0008006" key="3">
    <source>
        <dbReference type="Google" id="ProtNLM"/>
    </source>
</evidence>
<sequence>METRSVADVAGAWVDPDFESSLIERCRKNWNVPVGEISNYVLSTFIRQRIALALVIPEAKRRLAAGFVDDTELYDDELANAVAESTDA</sequence>
<accession>A0ABR6X472</accession>
<dbReference type="RefSeq" id="WP_186922753.1">
    <property type="nucleotide sequence ID" value="NZ_JACOFW010000009.1"/>
</dbReference>
<proteinExistence type="predicted"/>
<gene>
    <name evidence="1" type="ORF">H8K52_09955</name>
</gene>
<evidence type="ECO:0000313" key="2">
    <source>
        <dbReference type="Proteomes" id="UP000648257"/>
    </source>
</evidence>